<evidence type="ECO:0000259" key="3">
    <source>
        <dbReference type="PROSITE" id="PS01124"/>
    </source>
</evidence>
<evidence type="ECO:0000256" key="1">
    <source>
        <dbReference type="ARBA" id="ARBA00023015"/>
    </source>
</evidence>
<sequence>MMVICTGAAVCAAGDDRWHAHRLGYTVKTLTRACMAATGQPVKHVIDARVALEVQRLPAHTDEPVATIARRLSFPGPTNFGKFFTRHIGTCPGTFRHIHQGQ</sequence>
<evidence type="ECO:0000313" key="5">
    <source>
        <dbReference type="Proteomes" id="UP000000377"/>
    </source>
</evidence>
<gene>
    <name evidence="4" type="ordered locus">SBI_02149</name>
</gene>
<keyword evidence="5" id="KW-1185">Reference proteome</keyword>
<dbReference type="GO" id="GO:0003700">
    <property type="term" value="F:DNA-binding transcription factor activity"/>
    <property type="evidence" value="ECO:0007669"/>
    <property type="project" value="InterPro"/>
</dbReference>
<dbReference type="HOGENOM" id="CLU_2275768_0_0_11"/>
<evidence type="ECO:0000313" key="4">
    <source>
        <dbReference type="EMBL" id="ADI05270.1"/>
    </source>
</evidence>
<reference evidence="4 5" key="1">
    <citation type="journal article" date="2010" name="J. Bacteriol.">
        <title>Genome sequence of the milbemycin-producing bacterium Streptomyces bingchenggensis.</title>
        <authorList>
            <person name="Wang X.J."/>
            <person name="Yan Y.J."/>
            <person name="Zhang B."/>
            <person name="An J."/>
            <person name="Wang J.J."/>
            <person name="Tian J."/>
            <person name="Jiang L."/>
            <person name="Chen Y.H."/>
            <person name="Huang S.X."/>
            <person name="Yin M."/>
            <person name="Zhang J."/>
            <person name="Gao A.L."/>
            <person name="Liu C.X."/>
            <person name="Zhu Z.X."/>
            <person name="Xiang W.S."/>
        </authorList>
    </citation>
    <scope>NUCLEOTIDE SEQUENCE [LARGE SCALE GENOMIC DNA]</scope>
    <source>
        <strain evidence="4 5">BCW-1</strain>
    </source>
</reference>
<dbReference type="Pfam" id="PF12833">
    <property type="entry name" value="HTH_18"/>
    <property type="match status" value="1"/>
</dbReference>
<name>D7BT55_STRBB</name>
<dbReference type="AlphaFoldDB" id="D7BT55"/>
<dbReference type="Gene3D" id="1.10.10.60">
    <property type="entry name" value="Homeodomain-like"/>
    <property type="match status" value="1"/>
</dbReference>
<organism evidence="4 5">
    <name type="scientific">Streptomyces bingchenggensis (strain BCW-1)</name>
    <dbReference type="NCBI Taxonomy" id="749414"/>
    <lineage>
        <taxon>Bacteria</taxon>
        <taxon>Bacillati</taxon>
        <taxon>Actinomycetota</taxon>
        <taxon>Actinomycetes</taxon>
        <taxon>Kitasatosporales</taxon>
        <taxon>Streptomycetaceae</taxon>
        <taxon>Streptomyces</taxon>
    </lineage>
</organism>
<dbReference type="InterPro" id="IPR009057">
    <property type="entry name" value="Homeodomain-like_sf"/>
</dbReference>
<dbReference type="GO" id="GO:0043565">
    <property type="term" value="F:sequence-specific DNA binding"/>
    <property type="evidence" value="ECO:0007669"/>
    <property type="project" value="InterPro"/>
</dbReference>
<dbReference type="eggNOG" id="COG2207">
    <property type="taxonomic scope" value="Bacteria"/>
</dbReference>
<accession>D7BT55</accession>
<feature type="domain" description="HTH araC/xylS-type" evidence="3">
    <location>
        <begin position="20"/>
        <end position="98"/>
    </location>
</feature>
<keyword evidence="2" id="KW-0804">Transcription</keyword>
<dbReference type="KEGG" id="sbh:SBI_02149"/>
<keyword evidence="1" id="KW-0805">Transcription regulation</keyword>
<dbReference type="InterPro" id="IPR018060">
    <property type="entry name" value="HTH_AraC"/>
</dbReference>
<dbReference type="SUPFAM" id="SSF46689">
    <property type="entry name" value="Homeodomain-like"/>
    <property type="match status" value="1"/>
</dbReference>
<proteinExistence type="predicted"/>
<dbReference type="PATRIC" id="fig|749414.3.peg.2222"/>
<dbReference type="SMART" id="SM00342">
    <property type="entry name" value="HTH_ARAC"/>
    <property type="match status" value="1"/>
</dbReference>
<protein>
    <submittedName>
        <fullName evidence="4">Putative transcriptional regulator</fullName>
    </submittedName>
</protein>
<dbReference type="EMBL" id="CP002047">
    <property type="protein sequence ID" value="ADI05270.1"/>
    <property type="molecule type" value="Genomic_DNA"/>
</dbReference>
<dbReference type="Proteomes" id="UP000000377">
    <property type="component" value="Chromosome"/>
</dbReference>
<evidence type="ECO:0000256" key="2">
    <source>
        <dbReference type="ARBA" id="ARBA00023163"/>
    </source>
</evidence>
<dbReference type="PROSITE" id="PS01124">
    <property type="entry name" value="HTH_ARAC_FAMILY_2"/>
    <property type="match status" value="1"/>
</dbReference>